<dbReference type="Proteomes" id="UP001642540">
    <property type="component" value="Unassembled WGS sequence"/>
</dbReference>
<organism evidence="4 5">
    <name type="scientific">Orchesella dallaii</name>
    <dbReference type="NCBI Taxonomy" id="48710"/>
    <lineage>
        <taxon>Eukaryota</taxon>
        <taxon>Metazoa</taxon>
        <taxon>Ecdysozoa</taxon>
        <taxon>Arthropoda</taxon>
        <taxon>Hexapoda</taxon>
        <taxon>Collembola</taxon>
        <taxon>Entomobryomorpha</taxon>
        <taxon>Entomobryoidea</taxon>
        <taxon>Orchesellidae</taxon>
        <taxon>Orchesellinae</taxon>
        <taxon>Orchesella</taxon>
    </lineage>
</organism>
<evidence type="ECO:0000313" key="5">
    <source>
        <dbReference type="Proteomes" id="UP001642540"/>
    </source>
</evidence>
<dbReference type="InterPro" id="IPR038765">
    <property type="entry name" value="Papain-like_cys_pep_sf"/>
</dbReference>
<feature type="transmembrane region" description="Helical" evidence="2">
    <location>
        <begin position="7"/>
        <end position="26"/>
    </location>
</feature>
<dbReference type="EMBL" id="CAXLJM020000038">
    <property type="protein sequence ID" value="CAL8107002.1"/>
    <property type="molecule type" value="Genomic_DNA"/>
</dbReference>
<dbReference type="PANTHER" id="PTHR12411">
    <property type="entry name" value="CYSTEINE PROTEASE FAMILY C1-RELATED"/>
    <property type="match status" value="1"/>
</dbReference>
<evidence type="ECO:0000259" key="3">
    <source>
        <dbReference type="SMART" id="SM00645"/>
    </source>
</evidence>
<dbReference type="Pfam" id="PF00112">
    <property type="entry name" value="Peptidase_C1"/>
    <property type="match status" value="1"/>
</dbReference>
<evidence type="ECO:0000256" key="1">
    <source>
        <dbReference type="ARBA" id="ARBA00008455"/>
    </source>
</evidence>
<comment type="caution">
    <text evidence="4">The sequence shown here is derived from an EMBL/GenBank/DDBJ whole genome shotgun (WGS) entry which is preliminary data.</text>
</comment>
<dbReference type="InterPro" id="IPR000668">
    <property type="entry name" value="Peptidase_C1A_C"/>
</dbReference>
<evidence type="ECO:0000256" key="2">
    <source>
        <dbReference type="SAM" id="Phobius"/>
    </source>
</evidence>
<dbReference type="PRINTS" id="PR00705">
    <property type="entry name" value="PAPAIN"/>
</dbReference>
<evidence type="ECO:0000313" key="4">
    <source>
        <dbReference type="EMBL" id="CAL8107002.1"/>
    </source>
</evidence>
<dbReference type="InterPro" id="IPR013128">
    <property type="entry name" value="Peptidase_C1A"/>
</dbReference>
<protein>
    <recommendedName>
        <fullName evidence="3">Peptidase C1A papain C-terminal domain-containing protein</fullName>
    </recommendedName>
</protein>
<accession>A0ABP1QL33</accession>
<sequence>MRSEHRFLDSTTVWIFGAVLLIFIIYTPNSNGKLISSEEYDTVSNIVDEKLCPTSKKHKHPFSKAYPFGLYSYSGEANEIDNFEDIDINPYTTYDNDDHYAYEVFSTYTYKQKLSCETLDYPPGCNETDINEWVKVAKKNGTYKNYDLRKAWGSKCPSILEISDQGSCDTCWAVATTDVMTDRLCIFTNGKIKDRYSAADLMTCCHDCLAFKSTTNICEKQGKHVQAWLYWIKKGITSGGFYKDKSGCLPYPIPPCNHNLTSDTSSLKSCSSGLFTYSNTCSNDCDGESPSVKKLLLKGKRCYLLRRDSLYRTVKGEDSIKMEIFKRGPVHAVINANLTLYVPGTIYNSRETDRPHSVRIVGWGEEQGTKGDIQKYWIVANLWGKEWGMDGFFNLTFNYIGHPEVIAGQFEESETC</sequence>
<reference evidence="4 5" key="1">
    <citation type="submission" date="2024-08" db="EMBL/GenBank/DDBJ databases">
        <authorList>
            <person name="Cucini C."/>
            <person name="Frati F."/>
        </authorList>
    </citation>
    <scope>NUCLEOTIDE SEQUENCE [LARGE SCALE GENOMIC DNA]</scope>
</reference>
<dbReference type="SMART" id="SM00645">
    <property type="entry name" value="Pept_C1"/>
    <property type="match status" value="1"/>
</dbReference>
<keyword evidence="2" id="KW-0812">Transmembrane</keyword>
<dbReference type="Gene3D" id="3.90.70.10">
    <property type="entry name" value="Cysteine proteinases"/>
    <property type="match status" value="1"/>
</dbReference>
<feature type="domain" description="Peptidase C1A papain C-terminal" evidence="3">
    <location>
        <begin position="142"/>
        <end position="409"/>
    </location>
</feature>
<gene>
    <name evidence="4" type="ORF">ODALV1_LOCUS12543</name>
</gene>
<proteinExistence type="inferred from homology"/>
<name>A0ABP1QL33_9HEXA</name>
<comment type="similarity">
    <text evidence="1">Belongs to the peptidase C1 family.</text>
</comment>
<keyword evidence="2" id="KW-0472">Membrane</keyword>
<keyword evidence="5" id="KW-1185">Reference proteome</keyword>
<keyword evidence="2" id="KW-1133">Transmembrane helix</keyword>
<dbReference type="SUPFAM" id="SSF54001">
    <property type="entry name" value="Cysteine proteinases"/>
    <property type="match status" value="1"/>
</dbReference>